<dbReference type="EMBL" id="SZWF01000027">
    <property type="protein sequence ID" value="KAA9393112.1"/>
    <property type="molecule type" value="Genomic_DNA"/>
</dbReference>
<reference evidence="1 2" key="1">
    <citation type="submission" date="2019-05" db="EMBL/GenBank/DDBJ databases">
        <title>Kocuria coralli sp. nov., a novel actinobacterium isolated from coral reef seawater.</title>
        <authorList>
            <person name="Li J."/>
        </authorList>
    </citation>
    <scope>NUCLEOTIDE SEQUENCE [LARGE SCALE GENOMIC DNA]</scope>
    <source>
        <strain evidence="1 2">SCSIO 13007</strain>
    </source>
</reference>
<sequence length="151" mass="16599">MAKRSSTNTTPRDNASLAGLFSMDFFPAEGGLGDKVNEFRTAQRIVEHSGITVMVDAWRSEDRAARKLGPTTWLSEVQVITLMLVLILSRRSALFTEMRRLLRKASTESLAVLDITVPRASATARSIIAPTTRTDVSCASWTPSRDGSTRL</sequence>
<dbReference type="Proteomes" id="UP000325957">
    <property type="component" value="Unassembled WGS sequence"/>
</dbReference>
<comment type="caution">
    <text evidence="1">The sequence shown here is derived from an EMBL/GenBank/DDBJ whole genome shotgun (WGS) entry which is preliminary data.</text>
</comment>
<proteinExistence type="predicted"/>
<accession>A0A5J5KUA4</accession>
<evidence type="ECO:0000313" key="2">
    <source>
        <dbReference type="Proteomes" id="UP000325957"/>
    </source>
</evidence>
<name>A0A5J5KUA4_9MICC</name>
<gene>
    <name evidence="1" type="ORF">FCK90_13900</name>
</gene>
<protein>
    <submittedName>
        <fullName evidence="1">Uncharacterized protein</fullName>
    </submittedName>
</protein>
<evidence type="ECO:0000313" key="1">
    <source>
        <dbReference type="EMBL" id="KAA9393112.1"/>
    </source>
</evidence>
<dbReference type="OrthoDB" id="3837969at2"/>
<keyword evidence="2" id="KW-1185">Reference proteome</keyword>
<dbReference type="AlphaFoldDB" id="A0A5J5KUA4"/>
<organism evidence="1 2">
    <name type="scientific">Kocuria coralli</name>
    <dbReference type="NCBI Taxonomy" id="1461025"/>
    <lineage>
        <taxon>Bacteria</taxon>
        <taxon>Bacillati</taxon>
        <taxon>Actinomycetota</taxon>
        <taxon>Actinomycetes</taxon>
        <taxon>Micrococcales</taxon>
        <taxon>Micrococcaceae</taxon>
        <taxon>Kocuria</taxon>
    </lineage>
</organism>
<dbReference type="RefSeq" id="WP_158034911.1">
    <property type="nucleotide sequence ID" value="NZ_ML708630.1"/>
</dbReference>